<name>A0A8D9BQD5_9HEMI</name>
<proteinExistence type="predicted"/>
<dbReference type="EMBL" id="HBUF01338553">
    <property type="protein sequence ID" value="CAG6698515.1"/>
    <property type="molecule type" value="Transcribed_RNA"/>
</dbReference>
<dbReference type="AlphaFoldDB" id="A0A8D9BQD5"/>
<dbReference type="EMBL" id="HBUF01359621">
    <property type="protein sequence ID" value="CAG6719937.1"/>
    <property type="molecule type" value="Transcribed_RNA"/>
</dbReference>
<dbReference type="EMBL" id="HBUF01338551">
    <property type="protein sequence ID" value="CAG6698511.1"/>
    <property type="molecule type" value="Transcribed_RNA"/>
</dbReference>
<reference evidence="1" key="1">
    <citation type="submission" date="2021-05" db="EMBL/GenBank/DDBJ databases">
        <authorList>
            <person name="Alioto T."/>
            <person name="Alioto T."/>
            <person name="Gomez Garrido J."/>
        </authorList>
    </citation>
    <scope>NUCLEOTIDE SEQUENCE</scope>
</reference>
<accession>A0A8D9BQD5</accession>
<protein>
    <submittedName>
        <fullName evidence="1">Uncharacterized protein</fullName>
    </submittedName>
</protein>
<organism evidence="1">
    <name type="scientific">Cacopsylla melanoneura</name>
    <dbReference type="NCBI Taxonomy" id="428564"/>
    <lineage>
        <taxon>Eukaryota</taxon>
        <taxon>Metazoa</taxon>
        <taxon>Ecdysozoa</taxon>
        <taxon>Arthropoda</taxon>
        <taxon>Hexapoda</taxon>
        <taxon>Insecta</taxon>
        <taxon>Pterygota</taxon>
        <taxon>Neoptera</taxon>
        <taxon>Paraneoptera</taxon>
        <taxon>Hemiptera</taxon>
        <taxon>Sternorrhyncha</taxon>
        <taxon>Psylloidea</taxon>
        <taxon>Psyllidae</taxon>
        <taxon>Psyllinae</taxon>
        <taxon>Cacopsylla</taxon>
    </lineage>
</organism>
<sequence>MRSESRKRGCKCCGRQTLIWANPHISLPKCSITSTIHPVVFVSTPSVETISLMILRTLDTTPIRKATHSWVGPTSSRKCFARPIFLYCLAGILLIKTRKCTLEVLTG</sequence>
<dbReference type="EMBL" id="HBUF01650617">
    <property type="protein sequence ID" value="CAG6786863.1"/>
    <property type="molecule type" value="Transcribed_RNA"/>
</dbReference>
<evidence type="ECO:0000313" key="1">
    <source>
        <dbReference type="EMBL" id="CAG6786865.1"/>
    </source>
</evidence>
<dbReference type="EMBL" id="HBUF01650619">
    <property type="protein sequence ID" value="CAG6786867.1"/>
    <property type="molecule type" value="Transcribed_RNA"/>
</dbReference>
<dbReference type="EMBL" id="HBUF01650618">
    <property type="protein sequence ID" value="CAG6786865.1"/>
    <property type="molecule type" value="Transcribed_RNA"/>
</dbReference>
<dbReference type="EMBL" id="HBUF01650616">
    <property type="protein sequence ID" value="CAG6786861.1"/>
    <property type="molecule type" value="Transcribed_RNA"/>
</dbReference>
<dbReference type="EMBL" id="HBUF01338552">
    <property type="protein sequence ID" value="CAG6698513.1"/>
    <property type="molecule type" value="Transcribed_RNA"/>
</dbReference>